<proteinExistence type="predicted"/>
<dbReference type="STRING" id="48709.A0A1D2NKR7"/>
<keyword evidence="8" id="KW-1185">Reference proteome</keyword>
<evidence type="ECO:0000256" key="1">
    <source>
        <dbReference type="ARBA" id="ARBA00001936"/>
    </source>
</evidence>
<comment type="caution">
    <text evidence="7">The sequence shown here is derived from an EMBL/GenBank/DDBJ whole genome shotgun (WGS) entry which is preliminary data.</text>
</comment>
<dbReference type="EMBL" id="LJIJ01000018">
    <property type="protein sequence ID" value="ODN05715.1"/>
    <property type="molecule type" value="Genomic_DNA"/>
</dbReference>
<evidence type="ECO:0000256" key="3">
    <source>
        <dbReference type="ARBA" id="ARBA00022723"/>
    </source>
</evidence>
<dbReference type="GO" id="GO:0046872">
    <property type="term" value="F:metal ion binding"/>
    <property type="evidence" value="ECO:0007669"/>
    <property type="project" value="UniProtKB-KW"/>
</dbReference>
<gene>
    <name evidence="7" type="ORF">Ocin01_00974</name>
</gene>
<reference evidence="7 8" key="1">
    <citation type="journal article" date="2016" name="Genome Biol. Evol.">
        <title>Gene Family Evolution Reflects Adaptation to Soil Environmental Stressors in the Genome of the Collembolan Orchesella cincta.</title>
        <authorList>
            <person name="Faddeeva-Vakhrusheva A."/>
            <person name="Derks M.F."/>
            <person name="Anvar S.Y."/>
            <person name="Agamennone V."/>
            <person name="Suring W."/>
            <person name="Smit S."/>
            <person name="van Straalen N.M."/>
            <person name="Roelofs D."/>
        </authorList>
    </citation>
    <scope>NUCLEOTIDE SEQUENCE [LARGE SCALE GENOMIC DNA]</scope>
    <source>
        <tissue evidence="7">Mixed pool</tissue>
    </source>
</reference>
<keyword evidence="4" id="KW-0378">Hydrolase</keyword>
<evidence type="ECO:0000259" key="6">
    <source>
        <dbReference type="Pfam" id="PF08321"/>
    </source>
</evidence>
<dbReference type="SUPFAM" id="SSF56300">
    <property type="entry name" value="Metallo-dependent phosphatases"/>
    <property type="match status" value="1"/>
</dbReference>
<evidence type="ECO:0000313" key="7">
    <source>
        <dbReference type="EMBL" id="ODN05715.1"/>
    </source>
</evidence>
<evidence type="ECO:0000256" key="2">
    <source>
        <dbReference type="ARBA" id="ARBA00013081"/>
    </source>
</evidence>
<keyword evidence="5" id="KW-0464">Manganese</keyword>
<comment type="cofactor">
    <cofactor evidence="1">
        <name>Mn(2+)</name>
        <dbReference type="ChEBI" id="CHEBI:29035"/>
    </cofactor>
</comment>
<dbReference type="PANTHER" id="PTHR45668:SF5">
    <property type="entry name" value="SERINE_THREONINE-PROTEIN PHOSPHATASE 5"/>
    <property type="match status" value="1"/>
</dbReference>
<dbReference type="AlphaFoldDB" id="A0A1D2NKR7"/>
<dbReference type="GO" id="GO:0004722">
    <property type="term" value="F:protein serine/threonine phosphatase activity"/>
    <property type="evidence" value="ECO:0007669"/>
    <property type="project" value="UniProtKB-EC"/>
</dbReference>
<evidence type="ECO:0000256" key="4">
    <source>
        <dbReference type="ARBA" id="ARBA00022801"/>
    </source>
</evidence>
<dbReference type="InterPro" id="IPR013235">
    <property type="entry name" value="PPP_dom"/>
</dbReference>
<protein>
    <recommendedName>
        <fullName evidence="2">protein-serine/threonine phosphatase</fullName>
        <ecNumber evidence="2">3.1.3.16</ecNumber>
    </recommendedName>
</protein>
<evidence type="ECO:0000256" key="5">
    <source>
        <dbReference type="ARBA" id="ARBA00023211"/>
    </source>
</evidence>
<accession>A0A1D2NKR7</accession>
<keyword evidence="3" id="KW-0479">Metal-binding</keyword>
<dbReference type="OrthoDB" id="445564at2759"/>
<dbReference type="InterPro" id="IPR029052">
    <property type="entry name" value="Metallo-depent_PP-like"/>
</dbReference>
<dbReference type="InterPro" id="IPR051134">
    <property type="entry name" value="PPP_phosphatase"/>
</dbReference>
<dbReference type="Gene3D" id="3.60.21.10">
    <property type="match status" value="1"/>
</dbReference>
<dbReference type="Pfam" id="PF08321">
    <property type="entry name" value="PPP5"/>
    <property type="match status" value="1"/>
</dbReference>
<dbReference type="EC" id="3.1.3.16" evidence="2"/>
<organism evidence="7 8">
    <name type="scientific">Orchesella cincta</name>
    <name type="common">Springtail</name>
    <name type="synonym">Podura cincta</name>
    <dbReference type="NCBI Taxonomy" id="48709"/>
    <lineage>
        <taxon>Eukaryota</taxon>
        <taxon>Metazoa</taxon>
        <taxon>Ecdysozoa</taxon>
        <taxon>Arthropoda</taxon>
        <taxon>Hexapoda</taxon>
        <taxon>Collembola</taxon>
        <taxon>Entomobryomorpha</taxon>
        <taxon>Entomobryoidea</taxon>
        <taxon>Orchesellidae</taxon>
        <taxon>Orchesellinae</taxon>
        <taxon>Orchesella</taxon>
    </lineage>
</organism>
<name>A0A1D2NKR7_ORCCI</name>
<evidence type="ECO:0000313" key="8">
    <source>
        <dbReference type="Proteomes" id="UP000094527"/>
    </source>
</evidence>
<sequence length="92" mass="10703">MSSVENSYAGPRLEDGKVTVQFMNELMEWFKNQKVLHHIERYLMSQPTLIDVTIPDDKEFTVCGDIHGQYYDPISIIFSDYGTSSLKIDRLR</sequence>
<feature type="domain" description="PPP" evidence="6">
    <location>
        <begin position="3"/>
        <end position="38"/>
    </location>
</feature>
<dbReference type="PANTHER" id="PTHR45668">
    <property type="entry name" value="SERINE/THREONINE-PROTEIN PHOSPHATASE 5-RELATED"/>
    <property type="match status" value="1"/>
</dbReference>
<dbReference type="Proteomes" id="UP000094527">
    <property type="component" value="Unassembled WGS sequence"/>
</dbReference>